<name>A0A1H1NR60_9MICO</name>
<keyword evidence="4" id="KW-1185">Reference proteome</keyword>
<proteinExistence type="predicted"/>
<feature type="compositionally biased region" description="Low complexity" evidence="1">
    <location>
        <begin position="58"/>
        <end position="80"/>
    </location>
</feature>
<reference evidence="4" key="1">
    <citation type="submission" date="2016-10" db="EMBL/GenBank/DDBJ databases">
        <authorList>
            <person name="Varghese N."/>
            <person name="Submissions S."/>
        </authorList>
    </citation>
    <scope>NUCLEOTIDE SEQUENCE [LARGE SCALE GENOMIC DNA]</scope>
    <source>
        <strain evidence="4">DSM 22965</strain>
    </source>
</reference>
<feature type="transmembrane region" description="Helical" evidence="2">
    <location>
        <begin position="257"/>
        <end position="283"/>
    </location>
</feature>
<gene>
    <name evidence="3" type="ORF">SAMN04489719_1341</name>
</gene>
<feature type="transmembrane region" description="Helical" evidence="2">
    <location>
        <begin position="182"/>
        <end position="205"/>
    </location>
</feature>
<dbReference type="OrthoDB" id="5112462at2"/>
<feature type="transmembrane region" description="Helical" evidence="2">
    <location>
        <begin position="225"/>
        <end position="245"/>
    </location>
</feature>
<evidence type="ECO:0000256" key="2">
    <source>
        <dbReference type="SAM" id="Phobius"/>
    </source>
</evidence>
<dbReference type="STRING" id="684552.SAMN04489719_1341"/>
<dbReference type="Proteomes" id="UP000199649">
    <property type="component" value="Chromosome I"/>
</dbReference>
<feature type="transmembrane region" description="Helical" evidence="2">
    <location>
        <begin position="141"/>
        <end position="161"/>
    </location>
</feature>
<sequence length="301" mass="31296">MEETPKPRPVPRDASSPIPLPVDDGEQRPMRSTARESAPAPTAQHPRVEAGSERWSSATHPDAVAPAAPATDATPTAVAPRPEERADATERIQEPTLVERVQVQRPGLGKRERRGAVVAGALGLPLVTLGLITLAVPIGAWYVTTVFKSVIMAVAALFATESQVRELDRSITAVDPTAFGNVSFWLIVIGAVLTIGGILLSWLVLRSHGVFHPFLVTLTAVPMALGLSAILQAGAAALAGLVFQLGDGGISAVIANALFALLLFLVAAVAIAVAVGIGVWLWMASVFRATVVTGAPTTAKG</sequence>
<keyword evidence="2" id="KW-0472">Membrane</keyword>
<evidence type="ECO:0000313" key="3">
    <source>
        <dbReference type="EMBL" id="SDS01486.1"/>
    </source>
</evidence>
<feature type="transmembrane region" description="Helical" evidence="2">
    <location>
        <begin position="115"/>
        <end position="135"/>
    </location>
</feature>
<feature type="region of interest" description="Disordered" evidence="1">
    <location>
        <begin position="1"/>
        <end position="96"/>
    </location>
</feature>
<accession>A0A1H1NR60</accession>
<dbReference type="EMBL" id="LT629734">
    <property type="protein sequence ID" value="SDS01486.1"/>
    <property type="molecule type" value="Genomic_DNA"/>
</dbReference>
<evidence type="ECO:0000256" key="1">
    <source>
        <dbReference type="SAM" id="MobiDB-lite"/>
    </source>
</evidence>
<organism evidence="3 4">
    <name type="scientific">Agrococcus carbonis</name>
    <dbReference type="NCBI Taxonomy" id="684552"/>
    <lineage>
        <taxon>Bacteria</taxon>
        <taxon>Bacillati</taxon>
        <taxon>Actinomycetota</taxon>
        <taxon>Actinomycetes</taxon>
        <taxon>Micrococcales</taxon>
        <taxon>Microbacteriaceae</taxon>
        <taxon>Agrococcus</taxon>
    </lineage>
</organism>
<feature type="compositionally biased region" description="Basic and acidic residues" evidence="1">
    <location>
        <begin position="81"/>
        <end position="93"/>
    </location>
</feature>
<dbReference type="RefSeq" id="WP_092666292.1">
    <property type="nucleotide sequence ID" value="NZ_LT629734.1"/>
</dbReference>
<keyword evidence="2" id="KW-0812">Transmembrane</keyword>
<protein>
    <submittedName>
        <fullName evidence="3">Uncharacterized protein</fullName>
    </submittedName>
</protein>
<dbReference type="AlphaFoldDB" id="A0A1H1NR60"/>
<evidence type="ECO:0000313" key="4">
    <source>
        <dbReference type="Proteomes" id="UP000199649"/>
    </source>
</evidence>
<keyword evidence="2" id="KW-1133">Transmembrane helix</keyword>